<dbReference type="InterPro" id="IPR011005">
    <property type="entry name" value="Dihydropteroate_synth-like_sf"/>
</dbReference>
<dbReference type="Pfam" id="PF00809">
    <property type="entry name" value="Pterin_bind"/>
    <property type="match status" value="2"/>
</dbReference>
<evidence type="ECO:0000256" key="4">
    <source>
        <dbReference type="ARBA" id="ARBA00022741"/>
    </source>
</evidence>
<gene>
    <name evidence="11" type="ORF">POVCU1_044230</name>
</gene>
<dbReference type="SUPFAM" id="SSF51717">
    <property type="entry name" value="Dihydropteroate synthetase-like"/>
    <property type="match status" value="1"/>
</dbReference>
<name>A0A1A8WYY9_PLAOA</name>
<evidence type="ECO:0000256" key="6">
    <source>
        <dbReference type="ARBA" id="ARBA00022840"/>
    </source>
</evidence>
<dbReference type="GO" id="GO:0005740">
    <property type="term" value="C:mitochondrial envelope"/>
    <property type="evidence" value="ECO:0007669"/>
    <property type="project" value="TreeGrafter"/>
</dbReference>
<evidence type="ECO:0000313" key="12">
    <source>
        <dbReference type="Proteomes" id="UP000078546"/>
    </source>
</evidence>
<organism evidence="11 12">
    <name type="scientific">Plasmodium ovale curtisi</name>
    <dbReference type="NCBI Taxonomy" id="864141"/>
    <lineage>
        <taxon>Eukaryota</taxon>
        <taxon>Sar</taxon>
        <taxon>Alveolata</taxon>
        <taxon>Apicomplexa</taxon>
        <taxon>Aconoidasida</taxon>
        <taxon>Haemosporida</taxon>
        <taxon>Plasmodiidae</taxon>
        <taxon>Plasmodium</taxon>
        <taxon>Plasmodium (Plasmodium)</taxon>
    </lineage>
</organism>
<dbReference type="InterPro" id="IPR045031">
    <property type="entry name" value="DHP_synth-like"/>
</dbReference>
<feature type="domain" description="Pterin-binding" evidence="10">
    <location>
        <begin position="378"/>
        <end position="734"/>
    </location>
</feature>
<keyword evidence="9" id="KW-1133">Transmembrane helix</keyword>
<feature type="transmembrane region" description="Helical" evidence="9">
    <location>
        <begin position="163"/>
        <end position="188"/>
    </location>
</feature>
<sequence>MAVIEGSINSEERTKRNIAVLNFGTNDKTNCVSILETGLYLTEKYIGKIINSSYLYETQPEYIILEKTNLDRRVTEEEFHSNIHEINEVITKLEKCKYEEEDKLIYKCEEYVNFINNEKINDKKIKEINVDIYKMETRKIIKENDKIMKINLEKYKNKYYTNYFFNLIVIVKTFIDNPLNMLVIIKYIEQLMKRKKKKKNLHKFQNRIIDIDILFFNNFTILEKNINLNYDDIYNIITQFIFIKKDDNNSSSSSSSSSIRSRGSISSSGSISRSGSISNNNNNEKKKRKKKNKMIERVKDSINFLCIPHVYTKYRYSILLCLNDILPNYKHVALGETINTLFTNYEYTFKYTHNINLKECNKRLYVLRDKIYYLKKKTHIVGILNVNYDSFSDGGLFVNPTIAVKRMFEMVNQGATVIDIGGESSAPYVVPNPSISERDLVLPVLKLFQEEWNKKEKNKVGETISGEGVATGEKMHYTTTKPIISIDTVNYDLFKECVEQNLVDILNDISACTNNPEIVRLLKRKTKYYSVVLMHKRGNPHTMDKLTQYNDLIYDIKNYLEERLNFLVLNGIPRYRILFDVGLGFAKKHDQSLKLLQHIHVYDDYPLFIGYSRKRFISHCMDQNCLTNTGAATNTGTNTGAATNTGTNKDAARNTGTNKDADADTDIMDDNPCNSSHDKKGKWLFQLNHMRGDKDRLLFHKNICGGLAIASYSFYKKVDLIRVHDVLETKAVLDVLAKIHQC</sequence>
<dbReference type="GO" id="GO:0004156">
    <property type="term" value="F:dihydropteroate synthase activity"/>
    <property type="evidence" value="ECO:0007669"/>
    <property type="project" value="TreeGrafter"/>
</dbReference>
<dbReference type="EC" id="2.7.6.3" evidence="2"/>
<feature type="compositionally biased region" description="Low complexity" evidence="8">
    <location>
        <begin position="249"/>
        <end position="282"/>
    </location>
</feature>
<dbReference type="GO" id="GO:0003848">
    <property type="term" value="F:2-amino-4-hydroxy-6-hydroxymethyldihydropteridine diphosphokinase activity"/>
    <property type="evidence" value="ECO:0007669"/>
    <property type="project" value="UniProtKB-EC"/>
</dbReference>
<evidence type="ECO:0000256" key="8">
    <source>
        <dbReference type="SAM" id="MobiDB-lite"/>
    </source>
</evidence>
<dbReference type="GO" id="GO:0046654">
    <property type="term" value="P:tetrahydrofolate biosynthetic process"/>
    <property type="evidence" value="ECO:0007669"/>
    <property type="project" value="UniProtKB-UniPathway"/>
</dbReference>
<dbReference type="InterPro" id="IPR000489">
    <property type="entry name" value="Pterin-binding_dom"/>
</dbReference>
<proteinExistence type="predicted"/>
<evidence type="ECO:0000313" key="11">
    <source>
        <dbReference type="EMBL" id="SBS98193.1"/>
    </source>
</evidence>
<dbReference type="GO" id="GO:0016301">
    <property type="term" value="F:kinase activity"/>
    <property type="evidence" value="ECO:0007669"/>
    <property type="project" value="UniProtKB-KW"/>
</dbReference>
<dbReference type="Proteomes" id="UP000078546">
    <property type="component" value="Unassembled WGS sequence"/>
</dbReference>
<evidence type="ECO:0000256" key="3">
    <source>
        <dbReference type="ARBA" id="ARBA00022679"/>
    </source>
</evidence>
<evidence type="ECO:0000256" key="5">
    <source>
        <dbReference type="ARBA" id="ARBA00022777"/>
    </source>
</evidence>
<comment type="pathway">
    <text evidence="1">Cofactor biosynthesis; tetrahydrofolate biosynthesis; 2-amino-4-hydroxy-6-hydroxymethyl-7,8-dihydropteridine diphosphate from 7,8-dihydroneopterin triphosphate: step 4/4.</text>
</comment>
<evidence type="ECO:0000256" key="2">
    <source>
        <dbReference type="ARBA" id="ARBA00013253"/>
    </source>
</evidence>
<dbReference type="PANTHER" id="PTHR20941:SF1">
    <property type="entry name" value="FOLIC ACID SYNTHESIS PROTEIN FOL1"/>
    <property type="match status" value="1"/>
</dbReference>
<keyword evidence="6" id="KW-0067">ATP-binding</keyword>
<keyword evidence="9" id="KW-0812">Transmembrane</keyword>
<keyword evidence="4" id="KW-0547">Nucleotide-binding</keyword>
<feature type="region of interest" description="Disordered" evidence="8">
    <location>
        <begin position="632"/>
        <end position="677"/>
    </location>
</feature>
<dbReference type="PROSITE" id="PS50972">
    <property type="entry name" value="PTERIN_BINDING"/>
    <property type="match status" value="1"/>
</dbReference>
<dbReference type="EMBL" id="FLQV01000808">
    <property type="protein sequence ID" value="SBS98193.1"/>
    <property type="molecule type" value="Genomic_DNA"/>
</dbReference>
<accession>A0A1A8WYY9</accession>
<dbReference type="SUPFAM" id="SSF55083">
    <property type="entry name" value="6-hydroxymethyl-7,8-dihydropterin pyrophosphokinase, HPPK"/>
    <property type="match status" value="1"/>
</dbReference>
<keyword evidence="9" id="KW-0472">Membrane</keyword>
<dbReference type="InterPro" id="IPR035907">
    <property type="entry name" value="Hppk_sf"/>
</dbReference>
<dbReference type="PROSITE" id="PS00793">
    <property type="entry name" value="DHPS_2"/>
    <property type="match status" value="1"/>
</dbReference>
<evidence type="ECO:0000256" key="7">
    <source>
        <dbReference type="ARBA" id="ARBA00022909"/>
    </source>
</evidence>
<dbReference type="PANTHER" id="PTHR20941">
    <property type="entry name" value="FOLATE SYNTHESIS PROTEINS"/>
    <property type="match status" value="1"/>
</dbReference>
<dbReference type="GO" id="GO:0046656">
    <property type="term" value="P:folic acid biosynthetic process"/>
    <property type="evidence" value="ECO:0007669"/>
    <property type="project" value="UniProtKB-KW"/>
</dbReference>
<dbReference type="InterPro" id="IPR000550">
    <property type="entry name" value="Hppk"/>
</dbReference>
<dbReference type="GO" id="GO:0005524">
    <property type="term" value="F:ATP binding"/>
    <property type="evidence" value="ECO:0007669"/>
    <property type="project" value="UniProtKB-KW"/>
</dbReference>
<keyword evidence="7" id="KW-0289">Folate biosynthesis</keyword>
<dbReference type="UniPathway" id="UPA00077">
    <property type="reaction ID" value="UER00155"/>
</dbReference>
<dbReference type="AlphaFoldDB" id="A0A1A8WYY9"/>
<feature type="region of interest" description="Disordered" evidence="8">
    <location>
        <begin position="247"/>
        <end position="293"/>
    </location>
</feature>
<dbReference type="Gene3D" id="3.30.70.560">
    <property type="entry name" value="7,8-Dihydro-6-hydroxymethylpterin-pyrophosphokinase HPPK"/>
    <property type="match status" value="1"/>
</dbReference>
<evidence type="ECO:0000259" key="10">
    <source>
        <dbReference type="PROSITE" id="PS50972"/>
    </source>
</evidence>
<evidence type="ECO:0000256" key="9">
    <source>
        <dbReference type="SAM" id="Phobius"/>
    </source>
</evidence>
<evidence type="ECO:0000256" key="1">
    <source>
        <dbReference type="ARBA" id="ARBA00005051"/>
    </source>
</evidence>
<dbReference type="Gene3D" id="3.20.20.20">
    <property type="entry name" value="Dihydropteroate synthase-like"/>
    <property type="match status" value="1"/>
</dbReference>
<protein>
    <recommendedName>
        <fullName evidence="2">2-amino-4-hydroxy-6-hydroxymethyldihydropteridine diphosphokinase</fullName>
        <ecNumber evidence="2">2.7.6.3</ecNumber>
    </recommendedName>
</protein>
<keyword evidence="3" id="KW-0808">Transferase</keyword>
<keyword evidence="5 11" id="KW-0418">Kinase</keyword>
<dbReference type="Pfam" id="PF01288">
    <property type="entry name" value="HPPK"/>
    <property type="match status" value="1"/>
</dbReference>
<reference evidence="12" key="1">
    <citation type="submission" date="2016-05" db="EMBL/GenBank/DDBJ databases">
        <authorList>
            <person name="Naeem Raeece"/>
        </authorList>
    </citation>
    <scope>NUCLEOTIDE SEQUENCE [LARGE SCALE GENOMIC DNA]</scope>
</reference>
<feature type="compositionally biased region" description="Low complexity" evidence="8">
    <location>
        <begin position="632"/>
        <end position="648"/>
    </location>
</feature>